<evidence type="ECO:0000256" key="6">
    <source>
        <dbReference type="ARBA" id="ARBA00023157"/>
    </source>
</evidence>
<evidence type="ECO:0000256" key="8">
    <source>
        <dbReference type="RuleBase" id="RU003695"/>
    </source>
</evidence>
<feature type="domain" description="Lipocalin/cytosolic fatty-acid binding" evidence="9">
    <location>
        <begin position="135"/>
        <end position="271"/>
    </location>
</feature>
<dbReference type="PROSITE" id="PS00213">
    <property type="entry name" value="LIPOCALIN"/>
    <property type="match status" value="1"/>
</dbReference>
<dbReference type="InterPro" id="IPR003087">
    <property type="entry name" value="LCN2/LCN12"/>
</dbReference>
<dbReference type="PANTHER" id="PTHR11430:SF13">
    <property type="entry name" value="NEUTROPHIL GELATINASE-ASSOCIATED LIPOCALIN"/>
    <property type="match status" value="1"/>
</dbReference>
<name>A0A8C6GYU4_MUSSI</name>
<dbReference type="CDD" id="cd19457">
    <property type="entry name" value="lipocalin_2-like"/>
    <property type="match status" value="1"/>
</dbReference>
<keyword evidence="4" id="KW-0964">Secreted</keyword>
<dbReference type="InterPro" id="IPR002345">
    <property type="entry name" value="Lipocalin"/>
</dbReference>
<dbReference type="SUPFAM" id="SSF50814">
    <property type="entry name" value="Lipocalins"/>
    <property type="match status" value="1"/>
</dbReference>
<evidence type="ECO:0000256" key="2">
    <source>
        <dbReference type="ARBA" id="ARBA00006889"/>
    </source>
</evidence>
<evidence type="ECO:0000256" key="7">
    <source>
        <dbReference type="ARBA" id="ARBA00023180"/>
    </source>
</evidence>
<evidence type="ECO:0000256" key="5">
    <source>
        <dbReference type="ARBA" id="ARBA00022729"/>
    </source>
</evidence>
<dbReference type="InterPro" id="IPR012674">
    <property type="entry name" value="Calycin"/>
</dbReference>
<evidence type="ECO:0000256" key="1">
    <source>
        <dbReference type="ARBA" id="ARBA00004613"/>
    </source>
</evidence>
<dbReference type="InterPro" id="IPR000566">
    <property type="entry name" value="Lipocln_cytosolic_FA-bd_dom"/>
</dbReference>
<dbReference type="PRINTS" id="PR00179">
    <property type="entry name" value="LIPOCALIN"/>
</dbReference>
<evidence type="ECO:0000259" key="9">
    <source>
        <dbReference type="Pfam" id="PF00061"/>
    </source>
</evidence>
<evidence type="ECO:0000256" key="4">
    <source>
        <dbReference type="ARBA" id="ARBA00022525"/>
    </source>
</evidence>
<sequence>MGVERQSRSELLTHKQCPVPARIQSPGNVPLVPLCPLQPFLLLNLAQFRPGGERDRNLAKYFNRMYWLLLHGFLNLHTSDLVAVETMALSVMCLGLALLGVLQSQAQDSTQNLIPAPSLLTVPLQPDFRSDQFRGRWYVVGLAGNAVQKKREGSFTMYSTIYELQENNSYNVTSILVRDQDQGCRYWIRTFVPSSRAGQFTLGNMHRYPQVQSYNVQVATTDYNQFAMVFFRKTSENKQYFKITLYGRTKELSPELKERFTRFAKSLGLKD</sequence>
<keyword evidence="5" id="KW-0732">Signal</keyword>
<accession>A0A8C6GYU4</accession>
<dbReference type="Ensembl" id="ENSMSIT00000016978.1">
    <property type="protein sequence ID" value="ENSMSIP00000013364.1"/>
    <property type="gene ID" value="ENSMSIG00000011562.1"/>
</dbReference>
<comment type="similarity">
    <text evidence="2 8">Belongs to the calycin superfamily. Lipocalin family.</text>
</comment>
<dbReference type="Pfam" id="PF00061">
    <property type="entry name" value="Lipocalin"/>
    <property type="match status" value="1"/>
</dbReference>
<protein>
    <recommendedName>
        <fullName evidence="9">Lipocalin/cytosolic fatty-acid binding domain-containing protein</fullName>
    </recommendedName>
</protein>
<comment type="subcellular location">
    <subcellularLocation>
        <location evidence="1">Secreted</location>
    </subcellularLocation>
</comment>
<dbReference type="Gene3D" id="2.40.128.20">
    <property type="match status" value="1"/>
</dbReference>
<reference evidence="10" key="1">
    <citation type="submission" date="2025-08" db="UniProtKB">
        <authorList>
            <consortium name="Ensembl"/>
        </authorList>
    </citation>
    <scope>IDENTIFICATION</scope>
</reference>
<dbReference type="GO" id="GO:0036094">
    <property type="term" value="F:small molecule binding"/>
    <property type="evidence" value="ECO:0007669"/>
    <property type="project" value="InterPro"/>
</dbReference>
<keyword evidence="7" id="KW-0325">Glycoprotein</keyword>
<dbReference type="InterPro" id="IPR022272">
    <property type="entry name" value="Lipocalin_CS"/>
</dbReference>
<evidence type="ECO:0000313" key="10">
    <source>
        <dbReference type="Ensembl" id="ENSMSIP00000013364.1"/>
    </source>
</evidence>
<dbReference type="PANTHER" id="PTHR11430">
    <property type="entry name" value="LIPOCALIN"/>
    <property type="match status" value="1"/>
</dbReference>
<dbReference type="Proteomes" id="UP000694415">
    <property type="component" value="Unplaced"/>
</dbReference>
<keyword evidence="3" id="KW-0813">Transport</keyword>
<dbReference type="AlphaFoldDB" id="A0A8C6GYU4"/>
<evidence type="ECO:0000256" key="3">
    <source>
        <dbReference type="ARBA" id="ARBA00022448"/>
    </source>
</evidence>
<reference evidence="10" key="2">
    <citation type="submission" date="2025-09" db="UniProtKB">
        <authorList>
            <consortium name="Ensembl"/>
        </authorList>
    </citation>
    <scope>IDENTIFICATION</scope>
</reference>
<organism evidence="10 11">
    <name type="scientific">Mus spicilegus</name>
    <name type="common">Mound-building mouse</name>
    <dbReference type="NCBI Taxonomy" id="10103"/>
    <lineage>
        <taxon>Eukaryota</taxon>
        <taxon>Metazoa</taxon>
        <taxon>Chordata</taxon>
        <taxon>Craniata</taxon>
        <taxon>Vertebrata</taxon>
        <taxon>Euteleostomi</taxon>
        <taxon>Mammalia</taxon>
        <taxon>Eutheria</taxon>
        <taxon>Euarchontoglires</taxon>
        <taxon>Glires</taxon>
        <taxon>Rodentia</taxon>
        <taxon>Myomorpha</taxon>
        <taxon>Muroidea</taxon>
        <taxon>Muridae</taxon>
        <taxon>Murinae</taxon>
        <taxon>Mus</taxon>
        <taxon>Mus</taxon>
    </lineage>
</organism>
<dbReference type="PRINTS" id="PR01275">
    <property type="entry name" value="NGELATINASE"/>
</dbReference>
<keyword evidence="11" id="KW-1185">Reference proteome</keyword>
<dbReference type="GeneTree" id="ENSGT01050000244868"/>
<keyword evidence="6" id="KW-1015">Disulfide bond</keyword>
<evidence type="ECO:0000313" key="11">
    <source>
        <dbReference type="Proteomes" id="UP000694415"/>
    </source>
</evidence>
<proteinExistence type="inferred from homology"/>
<dbReference type="GO" id="GO:0005615">
    <property type="term" value="C:extracellular space"/>
    <property type="evidence" value="ECO:0007669"/>
    <property type="project" value="TreeGrafter"/>
</dbReference>